<reference evidence="2 3" key="1">
    <citation type="journal article" date="2020" name="Nat. Food">
        <title>A phased Vanilla planifolia genome enables genetic improvement of flavour and production.</title>
        <authorList>
            <person name="Hasing T."/>
            <person name="Tang H."/>
            <person name="Brym M."/>
            <person name="Khazi F."/>
            <person name="Huang T."/>
            <person name="Chambers A.H."/>
        </authorList>
    </citation>
    <scope>NUCLEOTIDE SEQUENCE [LARGE SCALE GENOMIC DNA]</scope>
    <source>
        <tissue evidence="2">Leaf</tissue>
    </source>
</reference>
<proteinExistence type="predicted"/>
<comment type="caution">
    <text evidence="2">The sequence shown here is derived from an EMBL/GenBank/DDBJ whole genome shotgun (WGS) entry which is preliminary data.</text>
</comment>
<keyword evidence="1" id="KW-0732">Signal</keyword>
<protein>
    <submittedName>
        <fullName evidence="2">Uncharacterized protein</fullName>
    </submittedName>
</protein>
<evidence type="ECO:0000313" key="2">
    <source>
        <dbReference type="EMBL" id="KAG0489588.1"/>
    </source>
</evidence>
<gene>
    <name evidence="2" type="ORF">HPP92_006451</name>
</gene>
<dbReference type="EMBL" id="JADCNM010000003">
    <property type="protein sequence ID" value="KAG0489588.1"/>
    <property type="molecule type" value="Genomic_DNA"/>
</dbReference>
<organism evidence="2 3">
    <name type="scientific">Vanilla planifolia</name>
    <name type="common">Vanilla</name>
    <dbReference type="NCBI Taxonomy" id="51239"/>
    <lineage>
        <taxon>Eukaryota</taxon>
        <taxon>Viridiplantae</taxon>
        <taxon>Streptophyta</taxon>
        <taxon>Embryophyta</taxon>
        <taxon>Tracheophyta</taxon>
        <taxon>Spermatophyta</taxon>
        <taxon>Magnoliopsida</taxon>
        <taxon>Liliopsida</taxon>
        <taxon>Asparagales</taxon>
        <taxon>Orchidaceae</taxon>
        <taxon>Vanilloideae</taxon>
        <taxon>Vanilleae</taxon>
        <taxon>Vanilla</taxon>
    </lineage>
</organism>
<dbReference type="Proteomes" id="UP000639772">
    <property type="component" value="Chromosome 3"/>
</dbReference>
<evidence type="ECO:0000313" key="3">
    <source>
        <dbReference type="Proteomes" id="UP000639772"/>
    </source>
</evidence>
<feature type="signal peptide" evidence="1">
    <location>
        <begin position="1"/>
        <end position="22"/>
    </location>
</feature>
<sequence>MATGSFFVLGAIILLLIAGVESIGVCYGINGNGLPAPKDVGGLTNPTTLEL</sequence>
<name>A0A835RNW2_VANPL</name>
<evidence type="ECO:0000256" key="1">
    <source>
        <dbReference type="SAM" id="SignalP"/>
    </source>
</evidence>
<feature type="chain" id="PRO_5032308233" evidence="1">
    <location>
        <begin position="23"/>
        <end position="51"/>
    </location>
</feature>
<accession>A0A835RNW2</accession>
<dbReference type="AlphaFoldDB" id="A0A835RNW2"/>